<name>A0ABP0PY12_9DINO</name>
<proteinExistence type="predicted"/>
<evidence type="ECO:0000313" key="4">
    <source>
        <dbReference type="Proteomes" id="UP001642464"/>
    </source>
</evidence>
<organism evidence="2 4">
    <name type="scientific">Durusdinium trenchii</name>
    <dbReference type="NCBI Taxonomy" id="1381693"/>
    <lineage>
        <taxon>Eukaryota</taxon>
        <taxon>Sar</taxon>
        <taxon>Alveolata</taxon>
        <taxon>Dinophyceae</taxon>
        <taxon>Suessiales</taxon>
        <taxon>Symbiodiniaceae</taxon>
        <taxon>Durusdinium</taxon>
    </lineage>
</organism>
<feature type="domain" description="DUF7869" evidence="1">
    <location>
        <begin position="18"/>
        <end position="80"/>
    </location>
</feature>
<dbReference type="EMBL" id="CAXAMM010038651">
    <property type="protein sequence ID" value="CAK9079790.1"/>
    <property type="molecule type" value="Genomic_DNA"/>
</dbReference>
<accession>A0ABP0PY12</accession>
<sequence length="484" mass="54158">MRSIQKVFVGCRKRGLRFWLQSDNTVKELKNGFTARMGAAMVQAGLFTQFQEGHLGVGHTHEDIDGLLSIAKSAIDSAPVIENHMDVVRALQSKMKPILEKRGLDLQVEVIKSVRLWNRLLPDDVTFKNAYRVRKIEEGMPSGIEMAERVPVALRGDHSTARDDVFCLVKSELSSSGLSQPPLLVLPGTLKSRSKHFFDRANSTDLVEKPGLEADRLIEVRNLANAIRRDFPNMNRTVAWYQSFLDQHDAELGPYTQLTWLQSRSSEDPSFETFKLPERKPPVAANANIGDHINGVFKSWDQFDQVKFEDRDGSRVVHPHSVGVDDGQTKILIMAAILTFCQELDIDPSSVTGQLAATLRSFESDCHQRAWTTVGKFLEENMTFFPGKIGEADSTIMPSSRQWIRNKVTELSNDPADFGIVLFLNMPALGVASAARTSFCINYISNVLSDYPDNAICFVVHPNRAGQQEGRTSVWTCAQHLNLN</sequence>
<evidence type="ECO:0000259" key="1">
    <source>
        <dbReference type="Pfam" id="PF25273"/>
    </source>
</evidence>
<dbReference type="Proteomes" id="UP001642464">
    <property type="component" value="Unassembled WGS sequence"/>
</dbReference>
<protein>
    <recommendedName>
        <fullName evidence="1">DUF7869 domain-containing protein</fullName>
    </recommendedName>
</protein>
<dbReference type="InterPro" id="IPR057191">
    <property type="entry name" value="DUF7869"/>
</dbReference>
<gene>
    <name evidence="2" type="ORF">SCF082_LOCUS37979</name>
    <name evidence="3" type="ORF">SCF082_LOCUS38077</name>
</gene>
<dbReference type="EMBL" id="CAXAMM010038629">
    <property type="protein sequence ID" value="CAK9079610.1"/>
    <property type="molecule type" value="Genomic_DNA"/>
</dbReference>
<evidence type="ECO:0000313" key="2">
    <source>
        <dbReference type="EMBL" id="CAK9079610.1"/>
    </source>
</evidence>
<comment type="caution">
    <text evidence="2">The sequence shown here is derived from an EMBL/GenBank/DDBJ whole genome shotgun (WGS) entry which is preliminary data.</text>
</comment>
<keyword evidence="4" id="KW-1185">Reference proteome</keyword>
<dbReference type="Pfam" id="PF25273">
    <property type="entry name" value="DUF7869"/>
    <property type="match status" value="1"/>
</dbReference>
<evidence type="ECO:0000313" key="3">
    <source>
        <dbReference type="EMBL" id="CAK9079790.1"/>
    </source>
</evidence>
<reference evidence="2 4" key="1">
    <citation type="submission" date="2024-02" db="EMBL/GenBank/DDBJ databases">
        <authorList>
            <person name="Chen Y."/>
            <person name="Shah S."/>
            <person name="Dougan E. K."/>
            <person name="Thang M."/>
            <person name="Chan C."/>
        </authorList>
    </citation>
    <scope>NUCLEOTIDE SEQUENCE [LARGE SCALE GENOMIC DNA]</scope>
</reference>